<dbReference type="GO" id="GO:0030170">
    <property type="term" value="F:pyridoxal phosphate binding"/>
    <property type="evidence" value="ECO:0007669"/>
    <property type="project" value="InterPro"/>
</dbReference>
<dbReference type="InterPro" id="IPR000811">
    <property type="entry name" value="Glyco_trans_35"/>
</dbReference>
<evidence type="ECO:0000256" key="7">
    <source>
        <dbReference type="ARBA" id="ARBA00022898"/>
    </source>
</evidence>
<dbReference type="NCBIfam" id="TIGR02094">
    <property type="entry name" value="more_P_ylases"/>
    <property type="match status" value="1"/>
</dbReference>
<evidence type="ECO:0000256" key="8">
    <source>
        <dbReference type="ARBA" id="ARBA00023277"/>
    </source>
</evidence>
<dbReference type="EMBL" id="CP036343">
    <property type="protein sequence ID" value="QDT91567.1"/>
    <property type="molecule type" value="Genomic_DNA"/>
</dbReference>
<organism evidence="10 11">
    <name type="scientific">Gimesia algae</name>
    <dbReference type="NCBI Taxonomy" id="2527971"/>
    <lineage>
        <taxon>Bacteria</taxon>
        <taxon>Pseudomonadati</taxon>
        <taxon>Planctomycetota</taxon>
        <taxon>Planctomycetia</taxon>
        <taxon>Planctomycetales</taxon>
        <taxon>Planctomycetaceae</taxon>
        <taxon>Gimesia</taxon>
    </lineage>
</organism>
<keyword evidence="7" id="KW-0663">Pyridoxal phosphate</keyword>
<dbReference type="GO" id="GO:0008184">
    <property type="term" value="F:glycogen phosphorylase activity"/>
    <property type="evidence" value="ECO:0007669"/>
    <property type="project" value="InterPro"/>
</dbReference>
<dbReference type="KEGG" id="gax:Pan161_32260"/>
<keyword evidence="5 10" id="KW-0328">Glycosyltransferase</keyword>
<name>A0A517VF23_9PLAN</name>
<dbReference type="EC" id="2.4.1.1" evidence="4"/>
<evidence type="ECO:0000256" key="5">
    <source>
        <dbReference type="ARBA" id="ARBA00022676"/>
    </source>
</evidence>
<evidence type="ECO:0000256" key="2">
    <source>
        <dbReference type="ARBA" id="ARBA00001933"/>
    </source>
</evidence>
<sequence>MNSNNLDRSVSYFSMEIAIHPEMPTYAGGLGILAGDTIRSAADLQVPMVAITLLHREGYFYQTLDATDWQTEEPVHWVGKNFLTDTGVRTHVSIENRSVKLRAWKYDVVGEGGFVVQVFLLDTDLPENSDWDRKLTNRLYGGDEHYRFCQEVVLGIGGIRMLRALGYDAIHKFHMNEGHSALLTLELLDEQATSSGRPTLTLEDIEAVHAKCVFTTHTPVPAGHDQFPLDLVNRVLGRRDVYEMKEVFCCEDKLNMTFLAMNMSHYINGVAKRHGEVSRHMFARYKIDSITNGVHAATWVSQEFAELFDRYIPDWKQDNFSLRYALSISKNEVAHAHQKSKRRLLKSVNQNMNAGLDSNVFTIGFARRVAMYKRADLIFNDVEQLRRISRDIGRIQIIFSGKAHPKDIDGKKMIQQIIRTGRSLAPDVTVAFLPNYDMELAQLLTAGVDLWLNTPEPPQEASGTSGMKAALNGIPSLSILDGWWIEGCIENITGWAIGSDGVSIGQSNNHQTDADSLYAKLEQSIIPTFYNDQDCYVEIMRHAIALNGSFFNTQRMIQQYVLKAYF</sequence>
<dbReference type="PANTHER" id="PTHR42655:SF1">
    <property type="entry name" value="GLYCOGEN PHOSPHORYLASE"/>
    <property type="match status" value="1"/>
</dbReference>
<comment type="catalytic activity">
    <reaction evidence="1">
        <text>[(1-&gt;4)-alpha-D-glucosyl](n) + phosphate = [(1-&gt;4)-alpha-D-glucosyl](n-1) + alpha-D-glucose 1-phosphate</text>
        <dbReference type="Rhea" id="RHEA:41732"/>
        <dbReference type="Rhea" id="RHEA-COMP:9584"/>
        <dbReference type="Rhea" id="RHEA-COMP:9586"/>
        <dbReference type="ChEBI" id="CHEBI:15444"/>
        <dbReference type="ChEBI" id="CHEBI:43474"/>
        <dbReference type="ChEBI" id="CHEBI:58601"/>
        <dbReference type="EC" id="2.4.1.1"/>
    </reaction>
</comment>
<protein>
    <recommendedName>
        <fullName evidence="4">glycogen phosphorylase</fullName>
        <ecNumber evidence="4">2.4.1.1</ecNumber>
    </recommendedName>
</protein>
<comment type="function">
    <text evidence="9">Phosphorylase is an important allosteric enzyme in carbohydrate metabolism. Enzymes from different sources differ in their regulatory mechanisms and in their natural substrates. However, all known phosphorylases share catalytic and structural properties.</text>
</comment>
<comment type="cofactor">
    <cofactor evidence="2">
        <name>pyridoxal 5'-phosphate</name>
        <dbReference type="ChEBI" id="CHEBI:597326"/>
    </cofactor>
</comment>
<evidence type="ECO:0000313" key="11">
    <source>
        <dbReference type="Proteomes" id="UP000316855"/>
    </source>
</evidence>
<dbReference type="Pfam" id="PF00343">
    <property type="entry name" value="Phosphorylase"/>
    <property type="match status" value="1"/>
</dbReference>
<comment type="similarity">
    <text evidence="3">Belongs to the glycogen phosphorylase family.</text>
</comment>
<evidence type="ECO:0000256" key="3">
    <source>
        <dbReference type="ARBA" id="ARBA00006047"/>
    </source>
</evidence>
<dbReference type="InterPro" id="IPR035090">
    <property type="entry name" value="Pyridoxal_P_attach_site"/>
</dbReference>
<dbReference type="InterPro" id="IPR011834">
    <property type="entry name" value="Agluc_phsphrylas"/>
</dbReference>
<dbReference type="SUPFAM" id="SSF53756">
    <property type="entry name" value="UDP-Glycosyltransferase/glycogen phosphorylase"/>
    <property type="match status" value="1"/>
</dbReference>
<dbReference type="PANTHER" id="PTHR42655">
    <property type="entry name" value="GLYCOGEN PHOSPHORYLASE"/>
    <property type="match status" value="1"/>
</dbReference>
<evidence type="ECO:0000313" key="10">
    <source>
        <dbReference type="EMBL" id="QDT91567.1"/>
    </source>
</evidence>
<keyword evidence="6 10" id="KW-0808">Transferase</keyword>
<evidence type="ECO:0000256" key="4">
    <source>
        <dbReference type="ARBA" id="ARBA00012591"/>
    </source>
</evidence>
<evidence type="ECO:0000256" key="9">
    <source>
        <dbReference type="ARBA" id="ARBA00025174"/>
    </source>
</evidence>
<evidence type="ECO:0000256" key="1">
    <source>
        <dbReference type="ARBA" id="ARBA00001275"/>
    </source>
</evidence>
<dbReference type="Proteomes" id="UP000316855">
    <property type="component" value="Chromosome"/>
</dbReference>
<gene>
    <name evidence="10" type="primary">malP_2</name>
    <name evidence="10" type="ORF">Pan161_32260</name>
</gene>
<dbReference type="PROSITE" id="PS00102">
    <property type="entry name" value="PHOSPHORYLASE"/>
    <property type="match status" value="1"/>
</dbReference>
<accession>A0A517VF23</accession>
<dbReference type="GO" id="GO:0005975">
    <property type="term" value="P:carbohydrate metabolic process"/>
    <property type="evidence" value="ECO:0007669"/>
    <property type="project" value="InterPro"/>
</dbReference>
<keyword evidence="8" id="KW-0119">Carbohydrate metabolism</keyword>
<reference evidence="10 11" key="1">
    <citation type="submission" date="2019-02" db="EMBL/GenBank/DDBJ databases">
        <title>Deep-cultivation of Planctomycetes and their phenomic and genomic characterization uncovers novel biology.</title>
        <authorList>
            <person name="Wiegand S."/>
            <person name="Jogler M."/>
            <person name="Boedeker C."/>
            <person name="Pinto D."/>
            <person name="Vollmers J."/>
            <person name="Rivas-Marin E."/>
            <person name="Kohn T."/>
            <person name="Peeters S.H."/>
            <person name="Heuer A."/>
            <person name="Rast P."/>
            <person name="Oberbeckmann S."/>
            <person name="Bunk B."/>
            <person name="Jeske O."/>
            <person name="Meyerdierks A."/>
            <person name="Storesund J.E."/>
            <person name="Kallscheuer N."/>
            <person name="Luecker S."/>
            <person name="Lage O.M."/>
            <person name="Pohl T."/>
            <person name="Merkel B.J."/>
            <person name="Hornburger P."/>
            <person name="Mueller R.-W."/>
            <person name="Bruemmer F."/>
            <person name="Labrenz M."/>
            <person name="Spormann A.M."/>
            <person name="Op den Camp H."/>
            <person name="Overmann J."/>
            <person name="Amann R."/>
            <person name="Jetten M.S.M."/>
            <person name="Mascher T."/>
            <person name="Medema M.H."/>
            <person name="Devos D.P."/>
            <person name="Kaster A.-K."/>
            <person name="Ovreas L."/>
            <person name="Rohde M."/>
            <person name="Galperin M.Y."/>
            <person name="Jogler C."/>
        </authorList>
    </citation>
    <scope>NUCLEOTIDE SEQUENCE [LARGE SCALE GENOMIC DNA]</scope>
    <source>
        <strain evidence="10 11">Pan161</strain>
    </source>
</reference>
<dbReference type="InterPro" id="IPR052182">
    <property type="entry name" value="Glycogen/Maltodextrin_Phosph"/>
</dbReference>
<dbReference type="AlphaFoldDB" id="A0A517VF23"/>
<proteinExistence type="inferred from homology"/>
<dbReference type="RefSeq" id="WP_145228519.1">
    <property type="nucleotide sequence ID" value="NZ_CP036343.1"/>
</dbReference>
<dbReference type="Gene3D" id="3.40.50.2000">
    <property type="entry name" value="Glycogen Phosphorylase B"/>
    <property type="match status" value="2"/>
</dbReference>
<dbReference type="OrthoDB" id="9760804at2"/>
<keyword evidence="11" id="KW-1185">Reference proteome</keyword>
<evidence type="ECO:0000256" key="6">
    <source>
        <dbReference type="ARBA" id="ARBA00022679"/>
    </source>
</evidence>